<feature type="transmembrane region" description="Helical" evidence="1">
    <location>
        <begin position="245"/>
        <end position="266"/>
    </location>
</feature>
<feature type="transmembrane region" description="Helical" evidence="1">
    <location>
        <begin position="117"/>
        <end position="141"/>
    </location>
</feature>
<organism evidence="2">
    <name type="scientific">Menopon gallinae</name>
    <name type="common">poultry shaft louse</name>
    <dbReference type="NCBI Taxonomy" id="328185"/>
    <lineage>
        <taxon>Eukaryota</taxon>
        <taxon>Metazoa</taxon>
        <taxon>Ecdysozoa</taxon>
        <taxon>Arthropoda</taxon>
        <taxon>Hexapoda</taxon>
        <taxon>Insecta</taxon>
        <taxon>Pterygota</taxon>
        <taxon>Neoptera</taxon>
        <taxon>Paraneoptera</taxon>
        <taxon>Psocodea</taxon>
        <taxon>Troctomorpha</taxon>
        <taxon>Phthiraptera</taxon>
        <taxon>Amblycera</taxon>
        <taxon>Menoponidae</taxon>
        <taxon>Menopon</taxon>
    </lineage>
</organism>
<proteinExistence type="predicted"/>
<feature type="transmembrane region" description="Helical" evidence="1">
    <location>
        <begin position="391"/>
        <end position="410"/>
    </location>
</feature>
<evidence type="ECO:0000256" key="1">
    <source>
        <dbReference type="SAM" id="Phobius"/>
    </source>
</evidence>
<reference evidence="2" key="1">
    <citation type="journal article" date="2024" name="Gigascience">
        <title>Chromosome-level genome of the poultry shaft louse Menopon gallinae provides insight into the host-switching and adaptive evolution of parasitic lice.</title>
        <authorList>
            <person name="Xu Y."/>
            <person name="Ma L."/>
            <person name="Liu S."/>
            <person name="Liang Y."/>
            <person name="Liu Q."/>
            <person name="He Z."/>
            <person name="Tian L."/>
            <person name="Duan Y."/>
            <person name="Cai W."/>
            <person name="Li H."/>
            <person name="Song F."/>
        </authorList>
    </citation>
    <scope>NUCLEOTIDE SEQUENCE</scope>
    <source>
        <strain evidence="2">Cailab_2023a</strain>
    </source>
</reference>
<keyword evidence="1" id="KW-0472">Membrane</keyword>
<dbReference type="EMBL" id="JARGDH010000003">
    <property type="protein sequence ID" value="KAL0273332.1"/>
    <property type="molecule type" value="Genomic_DNA"/>
</dbReference>
<evidence type="ECO:0000313" key="2">
    <source>
        <dbReference type="EMBL" id="KAL0273332.1"/>
    </source>
</evidence>
<dbReference type="AlphaFoldDB" id="A0AAW2HU49"/>
<feature type="transmembrane region" description="Helical" evidence="1">
    <location>
        <begin position="325"/>
        <end position="349"/>
    </location>
</feature>
<feature type="transmembrane region" description="Helical" evidence="1">
    <location>
        <begin position="287"/>
        <end position="305"/>
    </location>
</feature>
<comment type="caution">
    <text evidence="2">The sequence shown here is derived from an EMBL/GenBank/DDBJ whole genome shotgun (WGS) entry which is preliminary data.</text>
</comment>
<accession>A0AAW2HU49</accession>
<keyword evidence="1" id="KW-0812">Transmembrane</keyword>
<sequence length="459" mass="52369">MHVRTFTLSFFGIFATDSLPKRAVTFTVQMISLFYSKAMYCPIKHDSLYAASFLKVCFEVIETLIYFCAIVFTVSVIWIRKGKIRVVLSETSRLAAVLRKLLKTRRVSSDAVFARRILWFGLGHCLFSWLYPALCLVGASICSNCTFGSVVMDFHYFMVSTLFCLLATRTERLIDDVHYGLSVAAAVRDRFLMREMFRLLRSVHERSRELADVINECFAVVNLVYFAVEMPMIVITTVYGIDGYLITECISWIAIYVLNMFMRTFFGSRLRQKRSIGFDGVKPLHRLALDYVVATAAICGTYYLVCRYRIFGECLFCSNVGIIHQFHYSMTLTLFSLLISNIQCVFANINCLLERKMRKSDVLRSAIKTAASTHHRVSDLTQSVNECFTEINAGSFFLYFTIFVNSVFYTGMGVLAIDYCCWFSLCLLGAMQLVTFSTKLNKEVSTAFLSLQKLPPVCI</sequence>
<feature type="transmembrane region" description="Helical" evidence="1">
    <location>
        <begin position="49"/>
        <end position="79"/>
    </location>
</feature>
<feature type="transmembrane region" description="Helical" evidence="1">
    <location>
        <begin position="217"/>
        <end position="239"/>
    </location>
</feature>
<feature type="transmembrane region" description="Helical" evidence="1">
    <location>
        <begin position="147"/>
        <end position="168"/>
    </location>
</feature>
<name>A0AAW2HU49_9NEOP</name>
<keyword evidence="1" id="KW-1133">Transmembrane helix</keyword>
<gene>
    <name evidence="2" type="ORF">PYX00_006025</name>
</gene>
<evidence type="ECO:0008006" key="3">
    <source>
        <dbReference type="Google" id="ProtNLM"/>
    </source>
</evidence>
<protein>
    <recommendedName>
        <fullName evidence="3">Gustatory receptor</fullName>
    </recommendedName>
</protein>